<gene>
    <name evidence="2" type="ORF">CALCODRAFT_496056</name>
</gene>
<evidence type="ECO:0000313" key="3">
    <source>
        <dbReference type="Proteomes" id="UP000076842"/>
    </source>
</evidence>
<accession>A0A165G330</accession>
<evidence type="ECO:0000256" key="1">
    <source>
        <dbReference type="SAM" id="MobiDB-lite"/>
    </source>
</evidence>
<protein>
    <submittedName>
        <fullName evidence="2">Uncharacterized protein</fullName>
    </submittedName>
</protein>
<dbReference type="AlphaFoldDB" id="A0A165G330"/>
<evidence type="ECO:0000313" key="2">
    <source>
        <dbReference type="EMBL" id="KZT57537.1"/>
    </source>
</evidence>
<reference evidence="2 3" key="1">
    <citation type="journal article" date="2016" name="Mol. Biol. Evol.">
        <title>Comparative Genomics of Early-Diverging Mushroom-Forming Fungi Provides Insights into the Origins of Lignocellulose Decay Capabilities.</title>
        <authorList>
            <person name="Nagy L.G."/>
            <person name="Riley R."/>
            <person name="Tritt A."/>
            <person name="Adam C."/>
            <person name="Daum C."/>
            <person name="Floudas D."/>
            <person name="Sun H."/>
            <person name="Yadav J.S."/>
            <person name="Pangilinan J."/>
            <person name="Larsson K.H."/>
            <person name="Matsuura K."/>
            <person name="Barry K."/>
            <person name="Labutti K."/>
            <person name="Kuo R."/>
            <person name="Ohm R.A."/>
            <person name="Bhattacharya S.S."/>
            <person name="Shirouzu T."/>
            <person name="Yoshinaga Y."/>
            <person name="Martin F.M."/>
            <person name="Grigoriev I.V."/>
            <person name="Hibbett D.S."/>
        </authorList>
    </citation>
    <scope>NUCLEOTIDE SEQUENCE [LARGE SCALE GENOMIC DNA]</scope>
    <source>
        <strain evidence="2 3">HHB12733</strain>
    </source>
</reference>
<sequence>MSSSRLRSWIPGRARSDEEELLTAERDLQAEVERASASIAARDEGKTTASDEVYAVIITRMQDASNSLAALKSWRRPFFRIQATAKSLQRHRKSLVDAMAGLQMPQGQGLGSPDNVQTPNGRRDPLPADVTDLVVTTSTEFLH</sequence>
<dbReference type="InParanoid" id="A0A165G330"/>
<proteinExistence type="predicted"/>
<keyword evidence="3" id="KW-1185">Reference proteome</keyword>
<name>A0A165G330_9BASI</name>
<dbReference type="EMBL" id="KV423962">
    <property type="protein sequence ID" value="KZT57537.1"/>
    <property type="molecule type" value="Genomic_DNA"/>
</dbReference>
<feature type="non-terminal residue" evidence="2">
    <location>
        <position position="143"/>
    </location>
</feature>
<organism evidence="2 3">
    <name type="scientific">Calocera cornea HHB12733</name>
    <dbReference type="NCBI Taxonomy" id="1353952"/>
    <lineage>
        <taxon>Eukaryota</taxon>
        <taxon>Fungi</taxon>
        <taxon>Dikarya</taxon>
        <taxon>Basidiomycota</taxon>
        <taxon>Agaricomycotina</taxon>
        <taxon>Dacrymycetes</taxon>
        <taxon>Dacrymycetales</taxon>
        <taxon>Dacrymycetaceae</taxon>
        <taxon>Calocera</taxon>
    </lineage>
</organism>
<feature type="region of interest" description="Disordered" evidence="1">
    <location>
        <begin position="104"/>
        <end position="129"/>
    </location>
</feature>
<dbReference type="Proteomes" id="UP000076842">
    <property type="component" value="Unassembled WGS sequence"/>
</dbReference>